<protein>
    <submittedName>
        <fullName evidence="1">Uncharacterized protein</fullName>
    </submittedName>
</protein>
<dbReference type="AlphaFoldDB" id="A0A0F9HFK6"/>
<proteinExistence type="predicted"/>
<name>A0A0F9HFK6_9ZZZZ</name>
<comment type="caution">
    <text evidence="1">The sequence shown here is derived from an EMBL/GenBank/DDBJ whole genome shotgun (WGS) entry which is preliminary data.</text>
</comment>
<reference evidence="1" key="1">
    <citation type="journal article" date="2015" name="Nature">
        <title>Complex archaea that bridge the gap between prokaryotes and eukaryotes.</title>
        <authorList>
            <person name="Spang A."/>
            <person name="Saw J.H."/>
            <person name="Jorgensen S.L."/>
            <person name="Zaremba-Niedzwiedzka K."/>
            <person name="Martijn J."/>
            <person name="Lind A.E."/>
            <person name="van Eijk R."/>
            <person name="Schleper C."/>
            <person name="Guy L."/>
            <person name="Ettema T.J."/>
        </authorList>
    </citation>
    <scope>NUCLEOTIDE SEQUENCE</scope>
</reference>
<sequence>MQEIEILPGLIIKAEILDEGENKAEEYFNFDKYETTWHDPRKNEYHITPLLNCLKISVADFNEGFKTSIETKGTFLMGHILHAEIGATMVERDGFYILEFPFKITIELDNGEEIYIVGKVDLLNNEKRSIGEIKSTIHIYLPKEAKDLKLEYYIQVITYVFVLNHSYYIKEPIKDVYLIIVSKKNCYTKVIKIDYTEEIGQKCYEYIINRAVKYHCHI</sequence>
<accession>A0A0F9HFK6</accession>
<dbReference type="EMBL" id="LAZR01017061">
    <property type="protein sequence ID" value="KKM01942.1"/>
    <property type="molecule type" value="Genomic_DNA"/>
</dbReference>
<organism evidence="1">
    <name type="scientific">marine sediment metagenome</name>
    <dbReference type="NCBI Taxonomy" id="412755"/>
    <lineage>
        <taxon>unclassified sequences</taxon>
        <taxon>metagenomes</taxon>
        <taxon>ecological metagenomes</taxon>
    </lineage>
</organism>
<evidence type="ECO:0000313" key="1">
    <source>
        <dbReference type="EMBL" id="KKM01942.1"/>
    </source>
</evidence>
<gene>
    <name evidence="1" type="ORF">LCGC14_1789430</name>
</gene>
<feature type="non-terminal residue" evidence="1">
    <location>
        <position position="218"/>
    </location>
</feature>